<evidence type="ECO:0000256" key="5">
    <source>
        <dbReference type="SAM" id="MobiDB-lite"/>
    </source>
</evidence>
<gene>
    <name evidence="6" type="ORF">g.9115</name>
</gene>
<accession>A0A1B6E1R5</accession>
<reference evidence="6" key="1">
    <citation type="submission" date="2015-12" db="EMBL/GenBank/DDBJ databases">
        <title>De novo transcriptome assembly of four potential Pierce s Disease insect vectors from Arizona vineyards.</title>
        <authorList>
            <person name="Tassone E.E."/>
        </authorList>
    </citation>
    <scope>NUCLEOTIDE SEQUENCE</scope>
</reference>
<comment type="subcellular location">
    <subcellularLocation>
        <location evidence="1">Nucleus</location>
    </subcellularLocation>
</comment>
<proteinExistence type="inferred from homology"/>
<dbReference type="GO" id="GO:0005634">
    <property type="term" value="C:nucleus"/>
    <property type="evidence" value="ECO:0007669"/>
    <property type="project" value="UniProtKB-SubCell"/>
</dbReference>
<sequence>METDLDTFDLLHPQLLSIDQLIAVLKNRCIKAAYNSLTKDDLVELFRRIAFPLPQRENSRSLWKNKTTKLEQKSKITLNFDDKSKQKTNTIASNGGSSSKPISLNRLNRPPPSMVDPCLTNGSEKKSIIEPIKVTSRKIKLKCNSNSAALDNIIINDHKKLRLDTVDIKTDAQEQTEQIQNSEDKKLGSPKKVTLKRNHLTLQPSTSQSNEVTNKVQSEKKRKTIKWP</sequence>
<evidence type="ECO:0000256" key="3">
    <source>
        <dbReference type="ARBA" id="ARBA00015134"/>
    </source>
</evidence>
<dbReference type="GO" id="GO:0048598">
    <property type="term" value="P:embryonic morphogenesis"/>
    <property type="evidence" value="ECO:0007669"/>
    <property type="project" value="InterPro"/>
</dbReference>
<protein>
    <recommendedName>
        <fullName evidence="3">Ashwin</fullName>
    </recommendedName>
</protein>
<dbReference type="InterPro" id="IPR024887">
    <property type="entry name" value="Ashwin"/>
</dbReference>
<organism evidence="6">
    <name type="scientific">Clastoptera arizonana</name>
    <name type="common">Arizona spittle bug</name>
    <dbReference type="NCBI Taxonomy" id="38151"/>
    <lineage>
        <taxon>Eukaryota</taxon>
        <taxon>Metazoa</taxon>
        <taxon>Ecdysozoa</taxon>
        <taxon>Arthropoda</taxon>
        <taxon>Hexapoda</taxon>
        <taxon>Insecta</taxon>
        <taxon>Pterygota</taxon>
        <taxon>Neoptera</taxon>
        <taxon>Paraneoptera</taxon>
        <taxon>Hemiptera</taxon>
        <taxon>Auchenorrhyncha</taxon>
        <taxon>Cercopoidea</taxon>
        <taxon>Clastopteridae</taxon>
        <taxon>Clastoptera</taxon>
    </lineage>
</organism>
<feature type="compositionally biased region" description="Polar residues" evidence="5">
    <location>
        <begin position="200"/>
        <end position="216"/>
    </location>
</feature>
<dbReference type="AlphaFoldDB" id="A0A1B6E1R5"/>
<name>A0A1B6E1R5_9HEMI</name>
<dbReference type="PANTHER" id="PTHR28359:SF1">
    <property type="entry name" value="ASHWIN"/>
    <property type="match status" value="1"/>
</dbReference>
<dbReference type="Pfam" id="PF15323">
    <property type="entry name" value="Ashwin"/>
    <property type="match status" value="1"/>
</dbReference>
<feature type="region of interest" description="Disordered" evidence="5">
    <location>
        <begin position="174"/>
        <end position="228"/>
    </location>
</feature>
<keyword evidence="4" id="KW-0539">Nucleus</keyword>
<dbReference type="PANTHER" id="PTHR28359">
    <property type="entry name" value="ASHWIN"/>
    <property type="match status" value="1"/>
</dbReference>
<evidence type="ECO:0000313" key="6">
    <source>
        <dbReference type="EMBL" id="JAS31841.1"/>
    </source>
</evidence>
<evidence type="ECO:0000256" key="2">
    <source>
        <dbReference type="ARBA" id="ARBA00007855"/>
    </source>
</evidence>
<feature type="compositionally biased region" description="Polar residues" evidence="5">
    <location>
        <begin position="87"/>
        <end position="106"/>
    </location>
</feature>
<evidence type="ECO:0000256" key="4">
    <source>
        <dbReference type="ARBA" id="ARBA00023242"/>
    </source>
</evidence>
<evidence type="ECO:0000256" key="1">
    <source>
        <dbReference type="ARBA" id="ARBA00004123"/>
    </source>
</evidence>
<feature type="region of interest" description="Disordered" evidence="5">
    <location>
        <begin position="87"/>
        <end position="121"/>
    </location>
</feature>
<dbReference type="EMBL" id="GEDC01005457">
    <property type="protein sequence ID" value="JAS31841.1"/>
    <property type="molecule type" value="Transcribed_RNA"/>
</dbReference>
<comment type="similarity">
    <text evidence="2">Belongs to the ashwin family.</text>
</comment>
<dbReference type="GO" id="GO:0072669">
    <property type="term" value="C:tRNA-splicing ligase complex"/>
    <property type="evidence" value="ECO:0007669"/>
    <property type="project" value="InterPro"/>
</dbReference>